<evidence type="ECO:0000313" key="3">
    <source>
        <dbReference type="Proteomes" id="UP000466345"/>
    </source>
</evidence>
<dbReference type="CDD" id="cd02440">
    <property type="entry name" value="AdoMet_MTases"/>
    <property type="match status" value="1"/>
</dbReference>
<keyword evidence="2" id="KW-0489">Methyltransferase</keyword>
<evidence type="ECO:0000313" key="2">
    <source>
        <dbReference type="EMBL" id="MQY14377.1"/>
    </source>
</evidence>
<dbReference type="SUPFAM" id="SSF53335">
    <property type="entry name" value="S-adenosyl-L-methionine-dependent methyltransferases"/>
    <property type="match status" value="1"/>
</dbReference>
<dbReference type="Pfam" id="PF08242">
    <property type="entry name" value="Methyltransf_12"/>
    <property type="match status" value="1"/>
</dbReference>
<gene>
    <name evidence="2" type="primary">tam_6</name>
    <name evidence="2" type="ORF">SRB5_45430</name>
</gene>
<dbReference type="GO" id="GO:0017000">
    <property type="term" value="P:antibiotic biosynthetic process"/>
    <property type="evidence" value="ECO:0007669"/>
    <property type="project" value="UniProtKB-ARBA"/>
</dbReference>
<proteinExistence type="predicted"/>
<comment type="caution">
    <text evidence="2">The sequence shown here is derived from an EMBL/GenBank/DDBJ whole genome shotgun (WGS) entry which is preliminary data.</text>
</comment>
<dbReference type="EMBL" id="WEGJ01000020">
    <property type="protein sequence ID" value="MQY14377.1"/>
    <property type="molecule type" value="Genomic_DNA"/>
</dbReference>
<dbReference type="EC" id="2.1.1.144" evidence="2"/>
<keyword evidence="3" id="KW-1185">Reference proteome</keyword>
<accession>A0A7K0CLL5</accession>
<keyword evidence="2" id="KW-0808">Transferase</keyword>
<reference evidence="2 3" key="1">
    <citation type="submission" date="2019-10" db="EMBL/GenBank/DDBJ databases">
        <title>Streptomyces smaragdinus sp. nov. and Streptomyces fabii sp. nov., isolated from the gut of fungus growing-termite Macrotermes natalensis.</title>
        <authorList>
            <person name="Schwitalla J."/>
            <person name="Benndorf R."/>
            <person name="Martin K."/>
            <person name="De Beer W."/>
            <person name="Kaster A.-K."/>
            <person name="Vollmers J."/>
            <person name="Poulsen M."/>
            <person name="Beemelmanns C."/>
        </authorList>
    </citation>
    <scope>NUCLEOTIDE SEQUENCE [LARGE SCALE GENOMIC DNA]</scope>
    <source>
        <strain evidence="2 3">RB5</strain>
    </source>
</reference>
<sequence>MLGNLVNRHDAGRLLRKVGRRELNPVLSKLRIRGNRRVVEHWDARIDPSLTEWWAIPEVITRWNLLMTGSPSTTFPEYVASKYFAPRTDLHGLSLGCGTGGNEVLWAATGTFSRLEGVDISPERIEQATRTAGSDVLHFRVADINALTSSGTRYDVLLGLQSLHHFDDLDHTLPRLAELLTPDGLFVVDEFTGPTRFQWTPAQLDAANYLLTTLPESHRRLPDGRLKTRVIRPSLLSMRLDDPSEAVNAASLLPGLHRCFDVVEERPYGGTILHLLFSGIAHNFRDSTPETKALLEACFTYEDKALPTLGHDFTSLVCRPRA</sequence>
<dbReference type="PANTHER" id="PTHR43861">
    <property type="entry name" value="TRANS-ACONITATE 2-METHYLTRANSFERASE-RELATED"/>
    <property type="match status" value="1"/>
</dbReference>
<dbReference type="AlphaFoldDB" id="A0A7K0CLL5"/>
<dbReference type="Proteomes" id="UP000466345">
    <property type="component" value="Unassembled WGS sequence"/>
</dbReference>
<dbReference type="GO" id="GO:0032259">
    <property type="term" value="P:methylation"/>
    <property type="evidence" value="ECO:0007669"/>
    <property type="project" value="UniProtKB-KW"/>
</dbReference>
<dbReference type="OrthoDB" id="1119595at2"/>
<dbReference type="InterPro" id="IPR029063">
    <property type="entry name" value="SAM-dependent_MTases_sf"/>
</dbReference>
<organism evidence="2 3">
    <name type="scientific">Streptomyces smaragdinus</name>
    <dbReference type="NCBI Taxonomy" id="2585196"/>
    <lineage>
        <taxon>Bacteria</taxon>
        <taxon>Bacillati</taxon>
        <taxon>Actinomycetota</taxon>
        <taxon>Actinomycetes</taxon>
        <taxon>Kitasatosporales</taxon>
        <taxon>Streptomycetaceae</taxon>
        <taxon>Streptomyces</taxon>
    </lineage>
</organism>
<dbReference type="InterPro" id="IPR013217">
    <property type="entry name" value="Methyltransf_12"/>
</dbReference>
<evidence type="ECO:0000259" key="1">
    <source>
        <dbReference type="Pfam" id="PF08242"/>
    </source>
</evidence>
<protein>
    <submittedName>
        <fullName evidence="2">Trans-aconitate 2-methyltransferase</fullName>
        <ecNumber evidence="2">2.1.1.144</ecNumber>
    </submittedName>
</protein>
<dbReference type="Gene3D" id="3.40.50.150">
    <property type="entry name" value="Vaccinia Virus protein VP39"/>
    <property type="match status" value="1"/>
</dbReference>
<feature type="domain" description="Methyltransferase type 12" evidence="1">
    <location>
        <begin position="93"/>
        <end position="186"/>
    </location>
</feature>
<name>A0A7K0CLL5_9ACTN</name>
<dbReference type="RefSeq" id="WP_153454988.1">
    <property type="nucleotide sequence ID" value="NZ_WEGJ01000020.1"/>
</dbReference>
<dbReference type="GO" id="GO:0030798">
    <property type="term" value="F:trans-aconitate 2-methyltransferase activity"/>
    <property type="evidence" value="ECO:0007669"/>
    <property type="project" value="UniProtKB-EC"/>
</dbReference>